<comment type="caution">
    <text evidence="1">The sequence shown here is derived from an EMBL/GenBank/DDBJ whole genome shotgun (WGS) entry which is preliminary data.</text>
</comment>
<evidence type="ECO:0000313" key="2">
    <source>
        <dbReference type="Proteomes" id="UP000629098"/>
    </source>
</evidence>
<dbReference type="EMBL" id="JACXAE010000033">
    <property type="protein sequence ID" value="MBD2771978.1"/>
    <property type="molecule type" value="Genomic_DNA"/>
</dbReference>
<name>A0A8J7BX02_9CYAN</name>
<dbReference type="AlphaFoldDB" id="A0A8J7BX02"/>
<dbReference type="SUPFAM" id="SSF52768">
    <property type="entry name" value="Arginase/deacetylase"/>
    <property type="match status" value="1"/>
</dbReference>
<organism evidence="1 2">
    <name type="scientific">Iningainema tapete BLCC-T55</name>
    <dbReference type="NCBI Taxonomy" id="2748662"/>
    <lineage>
        <taxon>Bacteria</taxon>
        <taxon>Bacillati</taxon>
        <taxon>Cyanobacteriota</taxon>
        <taxon>Cyanophyceae</taxon>
        <taxon>Nostocales</taxon>
        <taxon>Scytonemataceae</taxon>
        <taxon>Iningainema tapete</taxon>
    </lineage>
</organism>
<dbReference type="GO" id="GO:0016813">
    <property type="term" value="F:hydrolase activity, acting on carbon-nitrogen (but not peptide) bonds, in linear amidines"/>
    <property type="evidence" value="ECO:0007669"/>
    <property type="project" value="UniProtKB-ARBA"/>
</dbReference>
<dbReference type="Gene3D" id="3.40.800.10">
    <property type="entry name" value="Ureohydrolase domain"/>
    <property type="match status" value="1"/>
</dbReference>
<proteinExistence type="predicted"/>
<dbReference type="InterPro" id="IPR006035">
    <property type="entry name" value="Ureohydrolase"/>
</dbReference>
<keyword evidence="2" id="KW-1185">Reference proteome</keyword>
<dbReference type="GO" id="GO:0046872">
    <property type="term" value="F:metal ion binding"/>
    <property type="evidence" value="ECO:0007669"/>
    <property type="project" value="InterPro"/>
</dbReference>
<dbReference type="Proteomes" id="UP000629098">
    <property type="component" value="Unassembled WGS sequence"/>
</dbReference>
<evidence type="ECO:0000313" key="1">
    <source>
        <dbReference type="EMBL" id="MBD2771978.1"/>
    </source>
</evidence>
<dbReference type="RefSeq" id="WP_190826271.1">
    <property type="nucleotide sequence ID" value="NZ_CAWPPI010000033.1"/>
</dbReference>
<accession>A0A8J7BX02</accession>
<dbReference type="Pfam" id="PF00491">
    <property type="entry name" value="Arginase"/>
    <property type="match status" value="1"/>
</dbReference>
<protein>
    <submittedName>
        <fullName evidence="1">Arginase family protein</fullName>
    </submittedName>
</protein>
<dbReference type="InterPro" id="IPR023696">
    <property type="entry name" value="Ureohydrolase_dom_sf"/>
</dbReference>
<reference evidence="1" key="1">
    <citation type="submission" date="2020-09" db="EMBL/GenBank/DDBJ databases">
        <title>Iningainema tapete sp. nov. (Scytonemataceae, Cyanobacteria) from greenhouses in central Florida (USA) produces two types of nodularin with biosynthetic potential for microcystin-LR and anabaenopeptins.</title>
        <authorList>
            <person name="Berthold D.E."/>
            <person name="Lefler F.W."/>
            <person name="Huang I.-S."/>
            <person name="Abdulla H."/>
            <person name="Zimba P.V."/>
            <person name="Laughinghouse H.D. IV."/>
        </authorList>
    </citation>
    <scope>NUCLEOTIDE SEQUENCE</scope>
    <source>
        <strain evidence="1">BLCCT55</strain>
    </source>
</reference>
<sequence length="95" mass="10533">MSQPTPTYRPPNFAGIRTFMRLPHTTDLDGVEIAVVGVPFDTGVTHLVGGRFGPEAIRSYSMLLRIQHTRTLQSLSTKTFSMSIKPKIIALMPAY</sequence>
<gene>
    <name evidence="1" type="ORF">ICL16_07710</name>
</gene>